<dbReference type="PRINTS" id="PR00038">
    <property type="entry name" value="HTHLUXR"/>
</dbReference>
<gene>
    <name evidence="2" type="primary">bvgA_2</name>
    <name evidence="2" type="ORF">CHRY9393_03471</name>
</gene>
<proteinExistence type="predicted"/>
<keyword evidence="3" id="KW-1185">Reference proteome</keyword>
<dbReference type="PROSITE" id="PS50043">
    <property type="entry name" value="HTH_LUXR_2"/>
    <property type="match status" value="1"/>
</dbReference>
<dbReference type="InterPro" id="IPR036388">
    <property type="entry name" value="WH-like_DNA-bd_sf"/>
</dbReference>
<dbReference type="Gene3D" id="1.10.10.10">
    <property type="entry name" value="Winged helix-like DNA-binding domain superfamily/Winged helix DNA-binding domain"/>
    <property type="match status" value="1"/>
</dbReference>
<dbReference type="GO" id="GO:0006355">
    <property type="term" value="P:regulation of DNA-templated transcription"/>
    <property type="evidence" value="ECO:0007669"/>
    <property type="project" value="InterPro"/>
</dbReference>
<dbReference type="Pfam" id="PF00196">
    <property type="entry name" value="GerE"/>
    <property type="match status" value="1"/>
</dbReference>
<evidence type="ECO:0000313" key="2">
    <source>
        <dbReference type="EMBL" id="CAA7393154.1"/>
    </source>
</evidence>
<evidence type="ECO:0000313" key="3">
    <source>
        <dbReference type="Proteomes" id="UP000445309"/>
    </source>
</evidence>
<organism evidence="2 3">
    <name type="scientific">Chryseobacterium fistulae</name>
    <dbReference type="NCBI Taxonomy" id="2675058"/>
    <lineage>
        <taxon>Bacteria</taxon>
        <taxon>Pseudomonadati</taxon>
        <taxon>Bacteroidota</taxon>
        <taxon>Flavobacteriia</taxon>
        <taxon>Flavobacteriales</taxon>
        <taxon>Weeksellaceae</taxon>
        <taxon>Chryseobacterium group</taxon>
        <taxon>Chryseobacterium</taxon>
    </lineage>
</organism>
<dbReference type="PROSITE" id="PS00622">
    <property type="entry name" value="HTH_LUXR_1"/>
    <property type="match status" value="1"/>
</dbReference>
<sequence>MTLFSSSGLEILSERERDVYDGLIKGKGNLEIANVLGLHQSTISVYKSRLFKKLNINSLVDLIRYDNHFKNK</sequence>
<reference evidence="2 3" key="1">
    <citation type="submission" date="2020-01" db="EMBL/GenBank/DDBJ databases">
        <authorList>
            <person name="Rodrigo-Torres L."/>
            <person name="Arahal R. D."/>
            <person name="Lucena T."/>
        </authorList>
    </citation>
    <scope>NUCLEOTIDE SEQUENCE [LARGE SCALE GENOMIC DNA]</scope>
    <source>
        <strain evidence="2 3">CECT 9393</strain>
    </source>
</reference>
<dbReference type="InterPro" id="IPR000792">
    <property type="entry name" value="Tscrpt_reg_LuxR_C"/>
</dbReference>
<evidence type="ECO:0000259" key="1">
    <source>
        <dbReference type="PROSITE" id="PS50043"/>
    </source>
</evidence>
<dbReference type="RefSeq" id="WP_162074376.1">
    <property type="nucleotide sequence ID" value="NZ_CACVBY010000151.1"/>
</dbReference>
<dbReference type="SUPFAM" id="SSF46894">
    <property type="entry name" value="C-terminal effector domain of the bipartite response regulators"/>
    <property type="match status" value="1"/>
</dbReference>
<accession>A0A6N4XV54</accession>
<dbReference type="CDD" id="cd06170">
    <property type="entry name" value="LuxR_C_like"/>
    <property type="match status" value="1"/>
</dbReference>
<dbReference type="AlphaFoldDB" id="A0A6N4XV54"/>
<feature type="domain" description="HTH luxR-type" evidence="1">
    <location>
        <begin position="5"/>
        <end position="72"/>
    </location>
</feature>
<dbReference type="EMBL" id="CACVBY010000151">
    <property type="protein sequence ID" value="CAA7393154.1"/>
    <property type="molecule type" value="Genomic_DNA"/>
</dbReference>
<protein>
    <submittedName>
        <fullName evidence="2">Virulence factors putative positive transcription regulator BvgA</fullName>
    </submittedName>
</protein>
<dbReference type="GO" id="GO:0003677">
    <property type="term" value="F:DNA binding"/>
    <property type="evidence" value="ECO:0007669"/>
    <property type="project" value="InterPro"/>
</dbReference>
<name>A0A6N4XV54_9FLAO</name>
<dbReference type="SMART" id="SM00421">
    <property type="entry name" value="HTH_LUXR"/>
    <property type="match status" value="1"/>
</dbReference>
<dbReference type="Proteomes" id="UP000445309">
    <property type="component" value="Unassembled WGS sequence"/>
</dbReference>
<dbReference type="InterPro" id="IPR016032">
    <property type="entry name" value="Sig_transdc_resp-reg_C-effctor"/>
</dbReference>